<dbReference type="GO" id="GO:0003677">
    <property type="term" value="F:DNA binding"/>
    <property type="evidence" value="ECO:0007669"/>
    <property type="project" value="InterPro"/>
</dbReference>
<dbReference type="InterPro" id="IPR027417">
    <property type="entry name" value="P-loop_NTPase"/>
</dbReference>
<dbReference type="Pfam" id="PF10571">
    <property type="entry name" value="UPF0547"/>
    <property type="match status" value="1"/>
</dbReference>
<keyword evidence="4" id="KW-0067">ATP-binding</keyword>
<dbReference type="PANTHER" id="PTHR47396:SF1">
    <property type="entry name" value="ATP-DEPENDENT HELICASE IRC3-RELATED"/>
    <property type="match status" value="1"/>
</dbReference>
<dbReference type="GO" id="GO:0016787">
    <property type="term" value="F:hydrolase activity"/>
    <property type="evidence" value="ECO:0007669"/>
    <property type="project" value="InterPro"/>
</dbReference>
<gene>
    <name evidence="4" type="ORF">MO867_02015</name>
</gene>
<feature type="domain" description="Helicase C-terminal" evidence="3">
    <location>
        <begin position="221"/>
        <end position="381"/>
    </location>
</feature>
<proteinExistence type="predicted"/>
<evidence type="ECO:0000313" key="5">
    <source>
        <dbReference type="Proteomes" id="UP001139028"/>
    </source>
</evidence>
<accession>A0A9X2J654</accession>
<name>A0A9X2J654_9GAMM</name>
<evidence type="ECO:0000313" key="4">
    <source>
        <dbReference type="EMBL" id="MCO1333106.1"/>
    </source>
</evidence>
<dbReference type="GO" id="GO:0005829">
    <property type="term" value="C:cytosol"/>
    <property type="evidence" value="ECO:0007669"/>
    <property type="project" value="TreeGrafter"/>
</dbReference>
<dbReference type="InterPro" id="IPR014001">
    <property type="entry name" value="Helicase_ATP-bd"/>
</dbReference>
<dbReference type="RefSeq" id="WP_252464275.1">
    <property type="nucleotide sequence ID" value="NZ_JALBWM010000005.1"/>
</dbReference>
<dbReference type="SMART" id="SM00487">
    <property type="entry name" value="DEXDc"/>
    <property type="match status" value="1"/>
</dbReference>
<reference evidence="4" key="1">
    <citation type="journal article" date="2022" name="Arch. Microbiol.">
        <title>Microbulbifer okhotskensis sp. nov., isolated from a deep bottom sediment of the Okhotsk Sea.</title>
        <authorList>
            <person name="Romanenko L."/>
            <person name="Kurilenko V."/>
            <person name="Otstavnykh N."/>
            <person name="Velansky P."/>
            <person name="Isaeva M."/>
            <person name="Mikhailov V."/>
        </authorList>
    </citation>
    <scope>NUCLEOTIDE SEQUENCE</scope>
    <source>
        <strain evidence="4">OS29</strain>
    </source>
</reference>
<protein>
    <submittedName>
        <fullName evidence="4">DEAD/DEAH box helicase</fullName>
    </submittedName>
</protein>
<evidence type="ECO:0000259" key="2">
    <source>
        <dbReference type="PROSITE" id="PS51192"/>
    </source>
</evidence>
<comment type="caution">
    <text evidence="4">The sequence shown here is derived from an EMBL/GenBank/DDBJ whole genome shotgun (WGS) entry which is preliminary data.</text>
</comment>
<dbReference type="SMART" id="SM00490">
    <property type="entry name" value="HELICc"/>
    <property type="match status" value="1"/>
</dbReference>
<dbReference type="AlphaFoldDB" id="A0A9X2J654"/>
<keyword evidence="4" id="KW-0547">Nucleotide-binding</keyword>
<dbReference type="Pfam" id="PF04851">
    <property type="entry name" value="ResIII"/>
    <property type="match status" value="1"/>
</dbReference>
<organism evidence="4 5">
    <name type="scientific">Microbulbifer okhotskensis</name>
    <dbReference type="NCBI Taxonomy" id="2926617"/>
    <lineage>
        <taxon>Bacteria</taxon>
        <taxon>Pseudomonadati</taxon>
        <taxon>Pseudomonadota</taxon>
        <taxon>Gammaproteobacteria</taxon>
        <taxon>Cellvibrionales</taxon>
        <taxon>Microbulbiferaceae</taxon>
        <taxon>Microbulbifer</taxon>
    </lineage>
</organism>
<dbReference type="InterPro" id="IPR018886">
    <property type="entry name" value="UPF0547"/>
</dbReference>
<keyword evidence="4" id="KW-0347">Helicase</keyword>
<dbReference type="GO" id="GO:0005524">
    <property type="term" value="F:ATP binding"/>
    <property type="evidence" value="ECO:0007669"/>
    <property type="project" value="InterPro"/>
</dbReference>
<dbReference type="PROSITE" id="PS51194">
    <property type="entry name" value="HELICASE_CTER"/>
    <property type="match status" value="1"/>
</dbReference>
<dbReference type="InterPro" id="IPR006935">
    <property type="entry name" value="Helicase/UvrB_N"/>
</dbReference>
<keyword evidence="4" id="KW-0378">Hydrolase</keyword>
<dbReference type="PANTHER" id="PTHR47396">
    <property type="entry name" value="TYPE I RESTRICTION ENZYME ECOKI R PROTEIN"/>
    <property type="match status" value="1"/>
</dbReference>
<sequence length="574" mass="62740">MLLRPRQKLFVERSLAALNKHQNTLGVAPTGAGKTIMLSGVTGQWLENGDAKACVLAHRDELTSQNAAKFSRVNPAISTSIYDAQEKSWAGQATFAMVQTLGRESNLKLMPKLDLLVIDEAHHAAAPTYRRIIDSVRDSNPDVAIFGVTATPNRGDNKALRPVFSNVSDQITLAELIQSGHLVPPRTYVVDVGTQSELSQVKRTADDFDMSAVDAIMNKAPITEAVIRHWKEKAHDRSTVVFCSTIHHAKNVAEAFSSSGVNAEVIHGELSSEARKSALSRFESGESQVVVNVAVLTEGWDYPPTSCVILLRPSSYKSTLIQMIGRGLRTIDPNEHPGVVKSDCVVLDFGTSTMLHGSLEQDVNLDGHEGHGEAPQKECPDCGAMVPAAAKECSLCGHVWERTDTDDKVDLADFVMSEIDLLKRSSFRWCDLFGDDAALMATGFEAWAGVFFLAGHWFGMGGGKKLPARLLAMGERTVCLAAADDWLNDHETEDAASKSRKWLNQAATAQQLRYLPPAYRQDFGLTRYQASCLLAFQFNKRDIQSRIFNKVEGDEQGRSSVVGGRKPGTTREAA</sequence>
<dbReference type="Pfam" id="PF00271">
    <property type="entry name" value="Helicase_C"/>
    <property type="match status" value="1"/>
</dbReference>
<dbReference type="SUPFAM" id="SSF52540">
    <property type="entry name" value="P-loop containing nucleoside triphosphate hydrolases"/>
    <property type="match status" value="1"/>
</dbReference>
<evidence type="ECO:0000256" key="1">
    <source>
        <dbReference type="SAM" id="MobiDB-lite"/>
    </source>
</evidence>
<feature type="domain" description="Helicase ATP-binding" evidence="2">
    <location>
        <begin position="15"/>
        <end position="170"/>
    </location>
</feature>
<dbReference type="EMBL" id="JALBWM010000005">
    <property type="protein sequence ID" value="MCO1333106.1"/>
    <property type="molecule type" value="Genomic_DNA"/>
</dbReference>
<dbReference type="GO" id="GO:0004386">
    <property type="term" value="F:helicase activity"/>
    <property type="evidence" value="ECO:0007669"/>
    <property type="project" value="UniProtKB-KW"/>
</dbReference>
<dbReference type="Proteomes" id="UP001139028">
    <property type="component" value="Unassembled WGS sequence"/>
</dbReference>
<dbReference type="Gene3D" id="3.40.50.300">
    <property type="entry name" value="P-loop containing nucleotide triphosphate hydrolases"/>
    <property type="match status" value="2"/>
</dbReference>
<dbReference type="InterPro" id="IPR001650">
    <property type="entry name" value="Helicase_C-like"/>
</dbReference>
<dbReference type="InterPro" id="IPR050742">
    <property type="entry name" value="Helicase_Restrict-Modif_Enz"/>
</dbReference>
<keyword evidence="5" id="KW-1185">Reference proteome</keyword>
<dbReference type="PROSITE" id="PS51192">
    <property type="entry name" value="HELICASE_ATP_BIND_1"/>
    <property type="match status" value="1"/>
</dbReference>
<evidence type="ECO:0000259" key="3">
    <source>
        <dbReference type="PROSITE" id="PS51194"/>
    </source>
</evidence>
<feature type="region of interest" description="Disordered" evidence="1">
    <location>
        <begin position="554"/>
        <end position="574"/>
    </location>
</feature>